<dbReference type="GO" id="GO:0043565">
    <property type="term" value="F:sequence-specific DNA binding"/>
    <property type="evidence" value="ECO:0007669"/>
    <property type="project" value="InterPro"/>
</dbReference>
<dbReference type="Proteomes" id="UP000295636">
    <property type="component" value="Unassembled WGS sequence"/>
</dbReference>
<evidence type="ECO:0000256" key="2">
    <source>
        <dbReference type="ARBA" id="ARBA00023125"/>
    </source>
</evidence>
<dbReference type="PROSITE" id="PS50943">
    <property type="entry name" value="HTH_CROC1"/>
    <property type="match status" value="1"/>
</dbReference>
<protein>
    <submittedName>
        <fullName evidence="8">Response regulator</fullName>
    </submittedName>
</protein>
<dbReference type="CDD" id="cd17536">
    <property type="entry name" value="REC_YesN-like"/>
    <property type="match status" value="1"/>
</dbReference>
<evidence type="ECO:0000256" key="1">
    <source>
        <dbReference type="ARBA" id="ARBA00023015"/>
    </source>
</evidence>
<dbReference type="SUPFAM" id="SSF52172">
    <property type="entry name" value="CheY-like"/>
    <property type="match status" value="1"/>
</dbReference>
<keyword evidence="3" id="KW-0804">Transcription</keyword>
<dbReference type="PANTHER" id="PTHR43280">
    <property type="entry name" value="ARAC-FAMILY TRANSCRIPTIONAL REGULATOR"/>
    <property type="match status" value="1"/>
</dbReference>
<evidence type="ECO:0000259" key="6">
    <source>
        <dbReference type="PROSITE" id="PS50110"/>
    </source>
</evidence>
<dbReference type="SUPFAM" id="SSF46689">
    <property type="entry name" value="Homeodomain-like"/>
    <property type="match status" value="2"/>
</dbReference>
<dbReference type="InterPro" id="IPR018060">
    <property type="entry name" value="HTH_AraC"/>
</dbReference>
<dbReference type="Gene3D" id="3.40.50.2300">
    <property type="match status" value="1"/>
</dbReference>
<dbReference type="Pfam" id="PF00072">
    <property type="entry name" value="Response_reg"/>
    <property type="match status" value="1"/>
</dbReference>
<name>A0A4R5KJ76_9BACL</name>
<sequence>MRWTVMTVDDELLVRNHLRSLIRWEQHGFALCDEAGDGTEAMRIMEEQRPHLVIVDMNMPGIDGVELIEHISVHHASTKVIALSSYDSFDYVRGSLRFGAVDYLLKHRLNAEALTAVLNKVRSMLEAEARHRRQLAKEHKQWETASPALAQNYMRELLLGISPDLRTVSEHFHEMVFGSGSDKQRFMLFIVQCFNYELISARMTEQELSLFIRSITDFCQQIIGESGTGCTVYMERGKFAVLLSLHDERSEHKLLQYASSCISRLEKSMELYFNLSAVFVQSPVLHEIGRISGTYRELLRKLESWDGEDLNRDDAAPAVPCVSIRQEKELLSAMDSLQAGEAASVVRDVFACLPADAGRAASAGVRAVTELLQIAAKIAKKAGAAADWIFLEMAALQKQPINANRASEAVSAVYGRLAGELRKARTDAGHSRYVGQALELVRLHYQAGLTLEETAERLGITAAYLSRLFKEEMGRTFTEHMTEYRIERSRQLIREGACTVKEIYSKVGFNSYSYFIKVFKDATGETPYNYAKRMRI</sequence>
<evidence type="ECO:0000256" key="3">
    <source>
        <dbReference type="ARBA" id="ARBA00023163"/>
    </source>
</evidence>
<proteinExistence type="predicted"/>
<dbReference type="AlphaFoldDB" id="A0A4R5KJ76"/>
<dbReference type="SMART" id="SM00448">
    <property type="entry name" value="REC"/>
    <property type="match status" value="1"/>
</dbReference>
<dbReference type="PROSITE" id="PS50110">
    <property type="entry name" value="RESPONSE_REGULATORY"/>
    <property type="match status" value="1"/>
</dbReference>
<dbReference type="PANTHER" id="PTHR43280:SF28">
    <property type="entry name" value="HTH-TYPE TRANSCRIPTIONAL ACTIVATOR RHAS"/>
    <property type="match status" value="1"/>
</dbReference>
<keyword evidence="2" id="KW-0238">DNA-binding</keyword>
<organism evidence="8 9">
    <name type="scientific">Paenibacillus piri</name>
    <dbReference type="NCBI Taxonomy" id="2547395"/>
    <lineage>
        <taxon>Bacteria</taxon>
        <taxon>Bacillati</taxon>
        <taxon>Bacillota</taxon>
        <taxon>Bacilli</taxon>
        <taxon>Bacillales</taxon>
        <taxon>Paenibacillaceae</taxon>
        <taxon>Paenibacillus</taxon>
    </lineage>
</organism>
<dbReference type="PROSITE" id="PS01124">
    <property type="entry name" value="HTH_ARAC_FAMILY_2"/>
    <property type="match status" value="1"/>
</dbReference>
<evidence type="ECO:0000313" key="8">
    <source>
        <dbReference type="EMBL" id="TDF94848.1"/>
    </source>
</evidence>
<keyword evidence="1" id="KW-0805">Transcription regulation</keyword>
<dbReference type="EMBL" id="SMRT01000012">
    <property type="protein sequence ID" value="TDF94848.1"/>
    <property type="molecule type" value="Genomic_DNA"/>
</dbReference>
<dbReference type="CDD" id="cd00093">
    <property type="entry name" value="HTH_XRE"/>
    <property type="match status" value="1"/>
</dbReference>
<feature type="domain" description="HTH araC/xylS-type" evidence="5">
    <location>
        <begin position="435"/>
        <end position="533"/>
    </location>
</feature>
<dbReference type="InterPro" id="IPR001387">
    <property type="entry name" value="Cro/C1-type_HTH"/>
</dbReference>
<dbReference type="OrthoDB" id="9794370at2"/>
<accession>A0A4R5KJ76</accession>
<dbReference type="InterPro" id="IPR001789">
    <property type="entry name" value="Sig_transdc_resp-reg_receiver"/>
</dbReference>
<feature type="domain" description="HTH cro/C1-type" evidence="7">
    <location>
        <begin position="446"/>
        <end position="472"/>
    </location>
</feature>
<reference evidence="8 9" key="1">
    <citation type="submission" date="2019-03" db="EMBL/GenBank/DDBJ databases">
        <title>This is whole genome sequence of Paenibacillus sp MS74 strain.</title>
        <authorList>
            <person name="Trinh H.N."/>
        </authorList>
    </citation>
    <scope>NUCLEOTIDE SEQUENCE [LARGE SCALE GENOMIC DNA]</scope>
    <source>
        <strain evidence="8 9">MS74</strain>
    </source>
</reference>
<feature type="domain" description="Response regulatory" evidence="6">
    <location>
        <begin position="4"/>
        <end position="121"/>
    </location>
</feature>
<evidence type="ECO:0000259" key="5">
    <source>
        <dbReference type="PROSITE" id="PS01124"/>
    </source>
</evidence>
<dbReference type="GO" id="GO:0003700">
    <property type="term" value="F:DNA-binding transcription factor activity"/>
    <property type="evidence" value="ECO:0007669"/>
    <property type="project" value="InterPro"/>
</dbReference>
<dbReference type="InterPro" id="IPR011006">
    <property type="entry name" value="CheY-like_superfamily"/>
</dbReference>
<dbReference type="Pfam" id="PF12833">
    <property type="entry name" value="HTH_18"/>
    <property type="match status" value="1"/>
</dbReference>
<comment type="caution">
    <text evidence="8">The sequence shown here is derived from an EMBL/GenBank/DDBJ whole genome shotgun (WGS) entry which is preliminary data.</text>
</comment>
<feature type="modified residue" description="4-aspartylphosphate" evidence="4">
    <location>
        <position position="56"/>
    </location>
</feature>
<dbReference type="InterPro" id="IPR009057">
    <property type="entry name" value="Homeodomain-like_sf"/>
</dbReference>
<keyword evidence="9" id="KW-1185">Reference proteome</keyword>
<dbReference type="Gene3D" id="1.10.10.60">
    <property type="entry name" value="Homeodomain-like"/>
    <property type="match status" value="2"/>
</dbReference>
<keyword evidence="4" id="KW-0597">Phosphoprotein</keyword>
<evidence type="ECO:0000313" key="9">
    <source>
        <dbReference type="Proteomes" id="UP000295636"/>
    </source>
</evidence>
<evidence type="ECO:0000259" key="7">
    <source>
        <dbReference type="PROSITE" id="PS50943"/>
    </source>
</evidence>
<dbReference type="SMART" id="SM00342">
    <property type="entry name" value="HTH_ARAC"/>
    <property type="match status" value="1"/>
</dbReference>
<dbReference type="RefSeq" id="WP_133232551.1">
    <property type="nucleotide sequence ID" value="NZ_SMRT01000012.1"/>
</dbReference>
<dbReference type="GO" id="GO:0000160">
    <property type="term" value="P:phosphorelay signal transduction system"/>
    <property type="evidence" value="ECO:0007669"/>
    <property type="project" value="InterPro"/>
</dbReference>
<evidence type="ECO:0000256" key="4">
    <source>
        <dbReference type="PROSITE-ProRule" id="PRU00169"/>
    </source>
</evidence>
<gene>
    <name evidence="8" type="ORF">E1757_23140</name>
</gene>